<evidence type="ECO:0000313" key="4">
    <source>
        <dbReference type="EMBL" id="WDI04033.1"/>
    </source>
</evidence>
<dbReference type="SUPFAM" id="SSF52833">
    <property type="entry name" value="Thioredoxin-like"/>
    <property type="match status" value="1"/>
</dbReference>
<dbReference type="InterPro" id="IPR000866">
    <property type="entry name" value="AhpC/TSA"/>
</dbReference>
<evidence type="ECO:0000259" key="2">
    <source>
        <dbReference type="PROSITE" id="PS51352"/>
    </source>
</evidence>
<protein>
    <submittedName>
        <fullName evidence="3">TlpA disulfide reductase family protein</fullName>
    </submittedName>
</protein>
<keyword evidence="6" id="KW-1185">Reference proteome</keyword>
<evidence type="ECO:0000256" key="1">
    <source>
        <dbReference type="ARBA" id="ARBA00023157"/>
    </source>
</evidence>
<dbReference type="CDD" id="cd02966">
    <property type="entry name" value="TlpA_like_family"/>
    <property type="match status" value="1"/>
</dbReference>
<reference evidence="3 6" key="1">
    <citation type="submission" date="2023-02" db="EMBL/GenBank/DDBJ databases">
        <title>Pathogen: clinical or host-associated sample.</title>
        <authorList>
            <person name="Hergert J."/>
            <person name="Casey R."/>
            <person name="Wagner J."/>
            <person name="Young E.L."/>
            <person name="Oakeson K.F."/>
        </authorList>
    </citation>
    <scope>NUCLEOTIDE SEQUENCE</scope>
    <source>
        <strain evidence="4 6">2022CK-00829</strain>
        <strain evidence="3">2022CK-00830</strain>
    </source>
</reference>
<dbReference type="Pfam" id="PF00578">
    <property type="entry name" value="AhpC-TSA"/>
    <property type="match status" value="1"/>
</dbReference>
<dbReference type="EMBL" id="CP118101">
    <property type="protein sequence ID" value="WDH84349.1"/>
    <property type="molecule type" value="Genomic_DNA"/>
</dbReference>
<dbReference type="InterPro" id="IPR017937">
    <property type="entry name" value="Thioredoxin_CS"/>
</dbReference>
<dbReference type="EMBL" id="CP118108">
    <property type="protein sequence ID" value="WDI04033.1"/>
    <property type="molecule type" value="Genomic_DNA"/>
</dbReference>
<dbReference type="GO" id="GO:0016491">
    <property type="term" value="F:oxidoreductase activity"/>
    <property type="evidence" value="ECO:0007669"/>
    <property type="project" value="InterPro"/>
</dbReference>
<dbReference type="PROSITE" id="PS00194">
    <property type="entry name" value="THIOREDOXIN_1"/>
    <property type="match status" value="1"/>
</dbReference>
<feature type="domain" description="Thioredoxin" evidence="2">
    <location>
        <begin position="47"/>
        <end position="186"/>
    </location>
</feature>
<dbReference type="InterPro" id="IPR013766">
    <property type="entry name" value="Thioredoxin_domain"/>
</dbReference>
<dbReference type="Gene3D" id="3.40.30.10">
    <property type="entry name" value="Glutaredoxin"/>
    <property type="match status" value="1"/>
</dbReference>
<organism evidence="3 5">
    <name type="scientific">Paenibacillus urinalis</name>
    <dbReference type="NCBI Taxonomy" id="521520"/>
    <lineage>
        <taxon>Bacteria</taxon>
        <taxon>Bacillati</taxon>
        <taxon>Bacillota</taxon>
        <taxon>Bacilli</taxon>
        <taxon>Bacillales</taxon>
        <taxon>Paenibacillaceae</taxon>
        <taxon>Paenibacillus</taxon>
    </lineage>
</organism>
<proteinExistence type="predicted"/>
<dbReference type="InterPro" id="IPR036249">
    <property type="entry name" value="Thioredoxin-like_sf"/>
</dbReference>
<keyword evidence="1" id="KW-1015">Disulfide bond</keyword>
<dbReference type="GO" id="GO:0016209">
    <property type="term" value="F:antioxidant activity"/>
    <property type="evidence" value="ECO:0007669"/>
    <property type="project" value="InterPro"/>
</dbReference>
<evidence type="ECO:0000313" key="5">
    <source>
        <dbReference type="Proteomes" id="UP001220962"/>
    </source>
</evidence>
<accession>A0AAX3N5S7</accession>
<dbReference type="AlphaFoldDB" id="A0AAX3N5S7"/>
<dbReference type="PROSITE" id="PS51352">
    <property type="entry name" value="THIOREDOXIN_2"/>
    <property type="match status" value="1"/>
</dbReference>
<evidence type="ECO:0000313" key="3">
    <source>
        <dbReference type="EMBL" id="WDH84349.1"/>
    </source>
</evidence>
<dbReference type="Proteomes" id="UP001221519">
    <property type="component" value="Chromosome"/>
</dbReference>
<dbReference type="PANTHER" id="PTHR42852:SF1">
    <property type="entry name" value="THIOREDOXIN-LIKE PROTEIN YNEN"/>
    <property type="match status" value="1"/>
</dbReference>
<dbReference type="Proteomes" id="UP001220962">
    <property type="component" value="Chromosome"/>
</dbReference>
<dbReference type="PANTHER" id="PTHR42852">
    <property type="entry name" value="THIOL:DISULFIDE INTERCHANGE PROTEIN DSBE"/>
    <property type="match status" value="1"/>
</dbReference>
<sequence>MKRNLYIIIGVLLLVGIAIWQAGGGRGLSQLQSVFQAEEPVPTEVGAKAGMLAPSFQLNGMEEGTYEVGGKRDKPVMLNFWASWCEPCKMEAPTLNHISETYKDQLDIYGVNVTKYDTEKDAAEFVDTFHVKFPILMDSDGAIYDLYKGMAFPTNVLIDENGVIQEVILGILSEEELENKIKDLLK</sequence>
<gene>
    <name evidence="3" type="ORF">PUW23_09130</name>
    <name evidence="4" type="ORF">PUW25_08825</name>
</gene>
<evidence type="ECO:0000313" key="6">
    <source>
        <dbReference type="Proteomes" id="UP001221519"/>
    </source>
</evidence>
<dbReference type="InterPro" id="IPR050553">
    <property type="entry name" value="Thioredoxin_ResA/DsbE_sf"/>
</dbReference>
<name>A0AAX3N5S7_9BACL</name>
<dbReference type="RefSeq" id="WP_274338592.1">
    <property type="nucleotide sequence ID" value="NZ_CP118101.1"/>
</dbReference>